<proteinExistence type="predicted"/>
<gene>
    <name evidence="3" type="ORF">TTAC_LOCUS7689</name>
</gene>
<dbReference type="EMBL" id="UYWX01020395">
    <property type="protein sequence ID" value="VDM32113.1"/>
    <property type="molecule type" value="Genomic_DNA"/>
</dbReference>
<evidence type="ECO:0000256" key="1">
    <source>
        <dbReference type="SAM" id="MobiDB-lite"/>
    </source>
</evidence>
<dbReference type="OrthoDB" id="6253943at2759"/>
<feature type="chain" id="PRO_5043133158" evidence="2">
    <location>
        <begin position="35"/>
        <end position="302"/>
    </location>
</feature>
<dbReference type="WBParaSite" id="TTAC_0000770401-mRNA-1">
    <property type="protein sequence ID" value="TTAC_0000770401-mRNA-1"/>
    <property type="gene ID" value="TTAC_0000770401"/>
</dbReference>
<organism evidence="5">
    <name type="scientific">Hydatigena taeniaeformis</name>
    <name type="common">Feline tapeworm</name>
    <name type="synonym">Taenia taeniaeformis</name>
    <dbReference type="NCBI Taxonomy" id="6205"/>
    <lineage>
        <taxon>Eukaryota</taxon>
        <taxon>Metazoa</taxon>
        <taxon>Spiralia</taxon>
        <taxon>Lophotrochozoa</taxon>
        <taxon>Platyhelminthes</taxon>
        <taxon>Cestoda</taxon>
        <taxon>Eucestoda</taxon>
        <taxon>Cyclophyllidea</taxon>
        <taxon>Taeniidae</taxon>
        <taxon>Hydatigera</taxon>
    </lineage>
</organism>
<protein>
    <submittedName>
        <fullName evidence="3 5">Uncharacterized protein</fullName>
    </submittedName>
</protein>
<dbReference type="AlphaFoldDB" id="A0A0R3X307"/>
<evidence type="ECO:0000256" key="2">
    <source>
        <dbReference type="SAM" id="SignalP"/>
    </source>
</evidence>
<feature type="compositionally biased region" description="Acidic residues" evidence="1">
    <location>
        <begin position="66"/>
        <end position="83"/>
    </location>
</feature>
<feature type="signal peptide" evidence="2">
    <location>
        <begin position="1"/>
        <end position="34"/>
    </location>
</feature>
<accession>A0A0R3X307</accession>
<name>A0A0R3X307_HYDTA</name>
<evidence type="ECO:0000313" key="5">
    <source>
        <dbReference type="WBParaSite" id="TTAC_0000770401-mRNA-1"/>
    </source>
</evidence>
<evidence type="ECO:0000313" key="4">
    <source>
        <dbReference type="Proteomes" id="UP000274429"/>
    </source>
</evidence>
<keyword evidence="2" id="KW-0732">Signal</keyword>
<keyword evidence="4" id="KW-1185">Reference proteome</keyword>
<feature type="region of interest" description="Disordered" evidence="1">
    <location>
        <begin position="58"/>
        <end position="106"/>
    </location>
</feature>
<reference evidence="5" key="1">
    <citation type="submission" date="2017-02" db="UniProtKB">
        <authorList>
            <consortium name="WormBaseParasite"/>
        </authorList>
    </citation>
    <scope>IDENTIFICATION</scope>
</reference>
<reference evidence="3 4" key="2">
    <citation type="submission" date="2018-11" db="EMBL/GenBank/DDBJ databases">
        <authorList>
            <consortium name="Pathogen Informatics"/>
        </authorList>
    </citation>
    <scope>NUCLEOTIDE SEQUENCE [LARGE SCALE GENOMIC DNA]</scope>
</reference>
<evidence type="ECO:0000313" key="3">
    <source>
        <dbReference type="EMBL" id="VDM32113.1"/>
    </source>
</evidence>
<dbReference type="Proteomes" id="UP000274429">
    <property type="component" value="Unassembled WGS sequence"/>
</dbReference>
<sequence length="302" mass="35216">MPGCLDITANEAPEARRQAFKLLFLIAFVSAVFARHPGHHWRHGDEDDDDYYGRRHGYSHHREHDHDDDDEDDDDERDEDDSDDREKNRTQLITASGGGHSRRVMWSGSSSYPGYKRYHRRPLYRPAVPPRTYLSRRGLITPSPPVRPVALHNKERAKDLRYRQGLQELRDLIRNSVFVRLAIESVAIVLNRLHSTLHRHRFNHVLGVVKAPHRDGLAAVEKKSAARRSVIWSGANSYPGFRDSRRRRHERVHRQDLSEAYAKYTAQSAKKPKEPIRVKLYNKERANDQRYREGLQELASLM</sequence>